<evidence type="ECO:0000313" key="3">
    <source>
        <dbReference type="Proteomes" id="UP000254849"/>
    </source>
</evidence>
<dbReference type="EMBL" id="UFYH01000001">
    <property type="protein sequence ID" value="STD00184.1"/>
    <property type="molecule type" value="Genomic_DNA"/>
</dbReference>
<dbReference type="InterPro" id="IPR021556">
    <property type="entry name" value="DUF2950"/>
</dbReference>
<gene>
    <name evidence="2" type="ORF">NCTC9529_00768</name>
</gene>
<protein>
    <submittedName>
        <fullName evidence="2">Protein of uncharacterized function (DUF2950)</fullName>
    </submittedName>
</protein>
<evidence type="ECO:0000313" key="2">
    <source>
        <dbReference type="EMBL" id="STD00184.1"/>
    </source>
</evidence>
<accession>A0ABY1VYK7</accession>
<feature type="signal peptide" evidence="1">
    <location>
        <begin position="1"/>
        <end position="38"/>
    </location>
</feature>
<organism evidence="2 3">
    <name type="scientific">Cronobacter universalis NCTC 9529</name>
    <dbReference type="NCBI Taxonomy" id="1074000"/>
    <lineage>
        <taxon>Bacteria</taxon>
        <taxon>Pseudomonadati</taxon>
        <taxon>Pseudomonadota</taxon>
        <taxon>Gammaproteobacteria</taxon>
        <taxon>Enterobacterales</taxon>
        <taxon>Enterobacteriaceae</taxon>
        <taxon>Cronobacter</taxon>
    </lineage>
</organism>
<proteinExistence type="predicted"/>
<evidence type="ECO:0000256" key="1">
    <source>
        <dbReference type="SAM" id="SignalP"/>
    </source>
</evidence>
<keyword evidence="3" id="KW-1185">Reference proteome</keyword>
<name>A0ABY1VYK7_9ENTR</name>
<feature type="chain" id="PRO_5046288035" evidence="1">
    <location>
        <begin position="39"/>
        <end position="283"/>
    </location>
</feature>
<keyword evidence="1" id="KW-0732">Signal</keyword>
<dbReference type="Proteomes" id="UP000254849">
    <property type="component" value="Unassembled WGS sequence"/>
</dbReference>
<sequence length="283" mass="31037">MRRILSVITLNAVTKEKKVKFTFLAALAFGLTSTSALALAQFSTPEEATDALTQAVATHNEAALNHLLGDGWREIVPPDGAEPEAVDRFLRDWKVSHHIVLHGDTAHLQVGAQDWQLPVPLVKHAQGWRFDMQGAVEEIAIRTIGRNELAAIEALHAGVDAQQSYYALNQRYAQKIVSSDGKKDGLYWPVKPGEAPGPLGPAFSPQAADMGYHGYRFRLLPADDNGFTMIAWPVRYGETGVMSFIVNESDRVYQKDLGQSSSRKAQALAAFDPDDGWQNVASE</sequence>
<dbReference type="Pfam" id="PF11453">
    <property type="entry name" value="DUF2950"/>
    <property type="match status" value="1"/>
</dbReference>
<comment type="caution">
    <text evidence="2">The sequence shown here is derived from an EMBL/GenBank/DDBJ whole genome shotgun (WGS) entry which is preliminary data.</text>
</comment>
<reference evidence="2 3" key="1">
    <citation type="submission" date="2018-06" db="EMBL/GenBank/DDBJ databases">
        <authorList>
            <consortium name="Pathogen Informatics"/>
            <person name="Doyle S."/>
        </authorList>
    </citation>
    <scope>NUCLEOTIDE SEQUENCE [LARGE SCALE GENOMIC DNA]</scope>
    <source>
        <strain evidence="3">NCTC 9529</strain>
    </source>
</reference>